<dbReference type="SUPFAM" id="SSF53756">
    <property type="entry name" value="UDP-Glycosyltransferase/glycogen phosphorylase"/>
    <property type="match status" value="1"/>
</dbReference>
<evidence type="ECO:0008006" key="7">
    <source>
        <dbReference type="Google" id="ProtNLM"/>
    </source>
</evidence>
<organism evidence="5 6">
    <name type="scientific">Genlisea aurea</name>
    <dbReference type="NCBI Taxonomy" id="192259"/>
    <lineage>
        <taxon>Eukaryota</taxon>
        <taxon>Viridiplantae</taxon>
        <taxon>Streptophyta</taxon>
        <taxon>Embryophyta</taxon>
        <taxon>Tracheophyta</taxon>
        <taxon>Spermatophyta</taxon>
        <taxon>Magnoliopsida</taxon>
        <taxon>eudicotyledons</taxon>
        <taxon>Gunneridae</taxon>
        <taxon>Pentapetalae</taxon>
        <taxon>asterids</taxon>
        <taxon>lamiids</taxon>
        <taxon>Lamiales</taxon>
        <taxon>Lentibulariaceae</taxon>
        <taxon>Genlisea</taxon>
    </lineage>
</organism>
<dbReference type="GO" id="GO:0008194">
    <property type="term" value="F:UDP-glycosyltransferase activity"/>
    <property type="evidence" value="ECO:0007669"/>
    <property type="project" value="InterPro"/>
</dbReference>
<comment type="caution">
    <text evidence="5">The sequence shown here is derived from an EMBL/GenBank/DDBJ whole genome shotgun (WGS) entry which is preliminary data.</text>
</comment>
<comment type="similarity">
    <text evidence="1">Belongs to the UDP-glycosyltransferase family.</text>
</comment>
<protein>
    <recommendedName>
        <fullName evidence="7">Glycosyltransferase</fullName>
    </recommendedName>
</protein>
<gene>
    <name evidence="5" type="ORF">M569_03424</name>
</gene>
<reference evidence="5 6" key="1">
    <citation type="journal article" date="2013" name="BMC Genomics">
        <title>The miniature genome of a carnivorous plant Genlisea aurea contains a low number of genes and short non-coding sequences.</title>
        <authorList>
            <person name="Leushkin E.V."/>
            <person name="Sutormin R.A."/>
            <person name="Nabieva E.R."/>
            <person name="Penin A.A."/>
            <person name="Kondrashov A.S."/>
            <person name="Logacheva M.D."/>
        </authorList>
    </citation>
    <scope>NUCLEOTIDE SEQUENCE [LARGE SCALE GENOMIC DNA]</scope>
</reference>
<name>S8CWV9_9LAMI</name>
<feature type="transmembrane region" description="Helical" evidence="4">
    <location>
        <begin position="123"/>
        <end position="144"/>
    </location>
</feature>
<keyword evidence="3" id="KW-0808">Transferase</keyword>
<evidence type="ECO:0000256" key="3">
    <source>
        <dbReference type="ARBA" id="ARBA00022679"/>
    </source>
</evidence>
<keyword evidence="4" id="KW-1133">Transmembrane helix</keyword>
<keyword evidence="2" id="KW-0328">Glycosyltransferase</keyword>
<dbReference type="PANTHER" id="PTHR48044:SF82">
    <property type="entry name" value="GLYCOSYLTRANSFERASE"/>
    <property type="match status" value="1"/>
</dbReference>
<dbReference type="PANTHER" id="PTHR48044">
    <property type="entry name" value="GLYCOSYLTRANSFERASE"/>
    <property type="match status" value="1"/>
</dbReference>
<proteinExistence type="inferred from homology"/>
<dbReference type="GO" id="GO:0016138">
    <property type="term" value="P:glycoside biosynthetic process"/>
    <property type="evidence" value="ECO:0007669"/>
    <property type="project" value="UniProtKB-ARBA"/>
</dbReference>
<evidence type="ECO:0000313" key="5">
    <source>
        <dbReference type="EMBL" id="EPS71335.1"/>
    </source>
</evidence>
<dbReference type="FunFam" id="3.40.50.2000:FF:000060">
    <property type="entry name" value="Glycosyltransferase"/>
    <property type="match status" value="1"/>
</dbReference>
<dbReference type="AlphaFoldDB" id="S8CWV9"/>
<dbReference type="OrthoDB" id="550202at2759"/>
<keyword evidence="4" id="KW-0472">Membrane</keyword>
<evidence type="ECO:0000256" key="2">
    <source>
        <dbReference type="ARBA" id="ARBA00022676"/>
    </source>
</evidence>
<dbReference type="Pfam" id="PF00201">
    <property type="entry name" value="UDPGT"/>
    <property type="match status" value="1"/>
</dbReference>
<dbReference type="EMBL" id="AUSU01001304">
    <property type="protein sequence ID" value="EPS71335.1"/>
    <property type="molecule type" value="Genomic_DNA"/>
</dbReference>
<dbReference type="Proteomes" id="UP000015453">
    <property type="component" value="Unassembled WGS sequence"/>
</dbReference>
<keyword evidence="6" id="KW-1185">Reference proteome</keyword>
<sequence>MAAAKEYRILLFPWLAHGHVSPFFQLAERLSKRNFKTYVCSTPVNLASIRLPADSSVQLVELRMDSSAELPPELHTTRNLPPHLMLNLMQGFQACGPSLSEILISLKPDLLVYDFLQPFAAKLAAAVGIPSVFFAMMGAAYFSYYHQIYTSGSAGGYPFDAMDLFEDDVYDPRMIDSLLEGVVENEFQCGSFKLSTEIVLIKSYGNMESKYLNHLSKLSNKRLVLTGPLMAKESHNVADGEITDEIMNWLDRKTKFSTVYINFGSECYLSAEQIREIANGLEISKANFLWVMRFRDSDGVISPAEALPEGFLERTQGRGMVLAKWVPQVRILVHESVAAFLSHCGWSSVTESLYLGVPIMAMPMQLADRAVNAALVVESGVGVKIERKAGQIYGGEAIAKCINEAICDEAVYRKLKNRAAELSEEIREKEEGQINGVVEELRELCVKRN</sequence>
<dbReference type="Gene3D" id="3.40.50.2000">
    <property type="entry name" value="Glycogen Phosphorylase B"/>
    <property type="match status" value="2"/>
</dbReference>
<dbReference type="CDD" id="cd03784">
    <property type="entry name" value="GT1_Gtf-like"/>
    <property type="match status" value="1"/>
</dbReference>
<accession>S8CWV9</accession>
<dbReference type="InterPro" id="IPR002213">
    <property type="entry name" value="UDP_glucos_trans"/>
</dbReference>
<evidence type="ECO:0000313" key="6">
    <source>
        <dbReference type="Proteomes" id="UP000015453"/>
    </source>
</evidence>
<evidence type="ECO:0000256" key="4">
    <source>
        <dbReference type="SAM" id="Phobius"/>
    </source>
</evidence>
<keyword evidence="4" id="KW-0812">Transmembrane</keyword>
<evidence type="ECO:0000256" key="1">
    <source>
        <dbReference type="ARBA" id="ARBA00009995"/>
    </source>
</evidence>